<gene>
    <name evidence="2" type="ORF">C8R41DRAFT_913291</name>
</gene>
<evidence type="ECO:0000313" key="2">
    <source>
        <dbReference type="EMBL" id="KAJ4501296.1"/>
    </source>
</evidence>
<feature type="domain" description="F-box" evidence="1">
    <location>
        <begin position="9"/>
        <end position="42"/>
    </location>
</feature>
<evidence type="ECO:0000313" key="3">
    <source>
        <dbReference type="Proteomes" id="UP001150217"/>
    </source>
</evidence>
<comment type="caution">
    <text evidence="2">The sequence shown here is derived from an EMBL/GenBank/DDBJ whole genome shotgun (WGS) entry which is preliminary data.</text>
</comment>
<organism evidence="2 3">
    <name type="scientific">Lentinula lateritia</name>
    <dbReference type="NCBI Taxonomy" id="40482"/>
    <lineage>
        <taxon>Eukaryota</taxon>
        <taxon>Fungi</taxon>
        <taxon>Dikarya</taxon>
        <taxon>Basidiomycota</taxon>
        <taxon>Agaricomycotina</taxon>
        <taxon>Agaricomycetes</taxon>
        <taxon>Agaricomycetidae</taxon>
        <taxon>Agaricales</taxon>
        <taxon>Marasmiineae</taxon>
        <taxon>Omphalotaceae</taxon>
        <taxon>Lentinula</taxon>
    </lineage>
</organism>
<sequence length="377" mass="43830">MPLSSTCVELVSECLSHMKEAELLACMQVCSSWREEAKSFIFETLDLRKDQKKLVELQDYPHRIRYVRHIIGDPYYPFTHFRAAPTNVRTLEFYGTSTLGPPMSSEYTNQLIFTFRLNLEIFIFRDLVVLPYPSFCTILKSLGNCKRLRQLSLPPVHWSGSELRQNHADDADNAFRQLALELPNVEDRLQLQFLQLGPRDSEYRWLEDHNCPFDLHALRVLVVGCPAAAQIILPIVSHSLLRLEFCQAFDPRSSWTQFEHFQTAPIQLSSLKHLVLTFLLCPSKWLLDTIRAPEIETITFKWVTDMSHSSYEARFRLIDGQIARLDPTRVFPHRMAQIIFVTNCHLRPSTQWDLSVFPISSHFGVVVSHQPFTFYDE</sequence>
<name>A0ABQ8VZ47_9AGAR</name>
<accession>A0ABQ8VZ47</accession>
<reference evidence="2" key="1">
    <citation type="submission" date="2022-08" db="EMBL/GenBank/DDBJ databases">
        <title>A Global Phylogenomic Analysis of the Shiitake Genus Lentinula.</title>
        <authorList>
            <consortium name="DOE Joint Genome Institute"/>
            <person name="Sierra-Patev S."/>
            <person name="Min B."/>
            <person name="Naranjo-Ortiz M."/>
            <person name="Looney B."/>
            <person name="Konkel Z."/>
            <person name="Slot J.C."/>
            <person name="Sakamoto Y."/>
            <person name="Steenwyk J.L."/>
            <person name="Rokas A."/>
            <person name="Carro J."/>
            <person name="Camarero S."/>
            <person name="Ferreira P."/>
            <person name="Molpeceres G."/>
            <person name="Ruiz-Duenas F.J."/>
            <person name="Serrano A."/>
            <person name="Henrissat B."/>
            <person name="Drula E."/>
            <person name="Hughes K.W."/>
            <person name="Mata J.L."/>
            <person name="Ishikawa N.K."/>
            <person name="Vargas-Isla R."/>
            <person name="Ushijima S."/>
            <person name="Smith C.A."/>
            <person name="Ahrendt S."/>
            <person name="Andreopoulos W."/>
            <person name="He G."/>
            <person name="Labutti K."/>
            <person name="Lipzen A."/>
            <person name="Ng V."/>
            <person name="Riley R."/>
            <person name="Sandor L."/>
            <person name="Barry K."/>
            <person name="Martinez A.T."/>
            <person name="Xiao Y."/>
            <person name="Gibbons J.G."/>
            <person name="Terashima K."/>
            <person name="Grigoriev I.V."/>
            <person name="Hibbett D.S."/>
        </authorList>
    </citation>
    <scope>NUCLEOTIDE SEQUENCE</scope>
    <source>
        <strain evidence="2">RHP3577 ss4</strain>
    </source>
</reference>
<evidence type="ECO:0000259" key="1">
    <source>
        <dbReference type="Pfam" id="PF00646"/>
    </source>
</evidence>
<keyword evidence="3" id="KW-1185">Reference proteome</keyword>
<dbReference type="EMBL" id="JANVFT010000002">
    <property type="protein sequence ID" value="KAJ4501296.1"/>
    <property type="molecule type" value="Genomic_DNA"/>
</dbReference>
<proteinExistence type="predicted"/>
<dbReference type="Pfam" id="PF00646">
    <property type="entry name" value="F-box"/>
    <property type="match status" value="1"/>
</dbReference>
<dbReference type="InterPro" id="IPR001810">
    <property type="entry name" value="F-box_dom"/>
</dbReference>
<dbReference type="Proteomes" id="UP001150217">
    <property type="component" value="Unassembled WGS sequence"/>
</dbReference>
<protein>
    <recommendedName>
        <fullName evidence="1">F-box domain-containing protein</fullName>
    </recommendedName>
</protein>